<sequence>MEANIKKASAAASELSIHLKNALNVNTGNIDLSKFNKSLTLSKTSLKSLMTDLASIGPAGN</sequence>
<name>A0A8S5QPW7_9CAUD</name>
<organism evidence="1">
    <name type="scientific">Siphoviridae sp. ctWhx86</name>
    <dbReference type="NCBI Taxonomy" id="2826362"/>
    <lineage>
        <taxon>Viruses</taxon>
        <taxon>Duplodnaviria</taxon>
        <taxon>Heunggongvirae</taxon>
        <taxon>Uroviricota</taxon>
        <taxon>Caudoviricetes</taxon>
    </lineage>
</organism>
<dbReference type="EMBL" id="BK015702">
    <property type="protein sequence ID" value="DAE20849.1"/>
    <property type="molecule type" value="Genomic_DNA"/>
</dbReference>
<evidence type="ECO:0000313" key="1">
    <source>
        <dbReference type="EMBL" id="DAE20849.1"/>
    </source>
</evidence>
<accession>A0A8S5QPW7</accession>
<proteinExistence type="predicted"/>
<protein>
    <submittedName>
        <fullName evidence="1">Uncharacterized protein</fullName>
    </submittedName>
</protein>
<reference evidence="1" key="1">
    <citation type="journal article" date="2021" name="Proc. Natl. Acad. Sci. U.S.A.">
        <title>A Catalog of Tens of Thousands of Viruses from Human Metagenomes Reveals Hidden Associations with Chronic Diseases.</title>
        <authorList>
            <person name="Tisza M.J."/>
            <person name="Buck C.B."/>
        </authorList>
    </citation>
    <scope>NUCLEOTIDE SEQUENCE</scope>
    <source>
        <strain evidence="1">CtWhx86</strain>
    </source>
</reference>